<dbReference type="EMBL" id="APPZ01000004">
    <property type="protein sequence ID" value="ENV73820.1"/>
    <property type="molecule type" value="Genomic_DNA"/>
</dbReference>
<protein>
    <recommendedName>
        <fullName evidence="3">GIY-YIG domain-containing protein</fullName>
    </recommendedName>
</protein>
<dbReference type="GeneID" id="56337977"/>
<dbReference type="Proteomes" id="UP000018444">
    <property type="component" value="Unassembled WGS sequence"/>
</dbReference>
<evidence type="ECO:0000313" key="2">
    <source>
        <dbReference type="Proteomes" id="UP000018444"/>
    </source>
</evidence>
<dbReference type="HOGENOM" id="CLU_1479020_0_0_6"/>
<dbReference type="RefSeq" id="WP_004979036.1">
    <property type="nucleotide sequence ID" value="NZ_KB849704.1"/>
</dbReference>
<evidence type="ECO:0000313" key="1">
    <source>
        <dbReference type="EMBL" id="ENV73820.1"/>
    </source>
</evidence>
<accession>N9CZI5</accession>
<organism evidence="1 2">
    <name type="scientific">Acinetobacter johnsonii ANC 3681</name>
    <dbReference type="NCBI Taxonomy" id="1217662"/>
    <lineage>
        <taxon>Bacteria</taxon>
        <taxon>Pseudomonadati</taxon>
        <taxon>Pseudomonadota</taxon>
        <taxon>Gammaproteobacteria</taxon>
        <taxon>Moraxellales</taxon>
        <taxon>Moraxellaceae</taxon>
        <taxon>Acinetobacter</taxon>
    </lineage>
</organism>
<sequence>MIDYSYLDTLINDCEIAKQSKPINTYIYSSNEDLETFFILHRKELIQEDIFAIYIIKEINGNSEETRFKFEQFKHNKEIACPKLNHNPSDVLYVGSSSKNVINRLKQHILGAHSKTYALRLVNWFQGEYEIEIRTYKVASNILQLIEDNLSHNLHPAFGKTGGNNK</sequence>
<dbReference type="AlphaFoldDB" id="N9CZI5"/>
<gene>
    <name evidence="1" type="ORF">F946_00757</name>
</gene>
<name>N9CZI5_ACIJO</name>
<reference evidence="1 2" key="1">
    <citation type="submission" date="2013-02" db="EMBL/GenBank/DDBJ databases">
        <title>The Genome Sequence of Acinetobacter johnsonii ANC 3681.</title>
        <authorList>
            <consortium name="The Broad Institute Genome Sequencing Platform"/>
            <consortium name="The Broad Institute Genome Sequencing Center for Infectious Disease"/>
            <person name="Cerqueira G."/>
            <person name="Feldgarden M."/>
            <person name="Courvalin P."/>
            <person name="Perichon B."/>
            <person name="Grillot-Courvalin C."/>
            <person name="Clermont D."/>
            <person name="Rocha E."/>
            <person name="Yoon E.-J."/>
            <person name="Nemec A."/>
            <person name="Walker B."/>
            <person name="Young S.K."/>
            <person name="Zeng Q."/>
            <person name="Gargeya S."/>
            <person name="Fitzgerald M."/>
            <person name="Haas B."/>
            <person name="Abouelleil A."/>
            <person name="Alvarado L."/>
            <person name="Arachchi H.M."/>
            <person name="Berlin A.M."/>
            <person name="Chapman S.B."/>
            <person name="Dewar J."/>
            <person name="Goldberg J."/>
            <person name="Griggs A."/>
            <person name="Gujja S."/>
            <person name="Hansen M."/>
            <person name="Howarth C."/>
            <person name="Imamovic A."/>
            <person name="Larimer J."/>
            <person name="McCowan C."/>
            <person name="Murphy C."/>
            <person name="Neiman D."/>
            <person name="Pearson M."/>
            <person name="Priest M."/>
            <person name="Roberts A."/>
            <person name="Saif S."/>
            <person name="Shea T."/>
            <person name="Sisk P."/>
            <person name="Sykes S."/>
            <person name="Wortman J."/>
            <person name="Nusbaum C."/>
            <person name="Birren B."/>
        </authorList>
    </citation>
    <scope>NUCLEOTIDE SEQUENCE [LARGE SCALE GENOMIC DNA]</scope>
    <source>
        <strain evidence="1 2">ANC 3681</strain>
    </source>
</reference>
<evidence type="ECO:0008006" key="3">
    <source>
        <dbReference type="Google" id="ProtNLM"/>
    </source>
</evidence>
<proteinExistence type="predicted"/>
<comment type="caution">
    <text evidence="1">The sequence shown here is derived from an EMBL/GenBank/DDBJ whole genome shotgun (WGS) entry which is preliminary data.</text>
</comment>